<dbReference type="GO" id="GO:0003676">
    <property type="term" value="F:nucleic acid binding"/>
    <property type="evidence" value="ECO:0007669"/>
    <property type="project" value="InterPro"/>
</dbReference>
<accession>A0A8H8DEC9</accession>
<dbReference type="GO" id="GO:0015074">
    <property type="term" value="P:DNA integration"/>
    <property type="evidence" value="ECO:0007669"/>
    <property type="project" value="InterPro"/>
</dbReference>
<name>A0A8H8DEC9_9FUNG</name>
<evidence type="ECO:0000313" key="3">
    <source>
        <dbReference type="Proteomes" id="UP000673691"/>
    </source>
</evidence>
<proteinExistence type="predicted"/>
<dbReference type="GO" id="GO:0005634">
    <property type="term" value="C:nucleus"/>
    <property type="evidence" value="ECO:0007669"/>
    <property type="project" value="UniProtKB-ARBA"/>
</dbReference>
<protein>
    <recommendedName>
        <fullName evidence="1">Integrase catalytic domain-containing protein</fullName>
    </recommendedName>
</protein>
<dbReference type="OrthoDB" id="444848at2759"/>
<dbReference type="InterPro" id="IPR036397">
    <property type="entry name" value="RNaseH_sf"/>
</dbReference>
<dbReference type="InterPro" id="IPR001584">
    <property type="entry name" value="Integrase_cat-core"/>
</dbReference>
<feature type="domain" description="Integrase catalytic" evidence="1">
    <location>
        <begin position="1"/>
        <end position="84"/>
    </location>
</feature>
<gene>
    <name evidence="2" type="ORF">BJ554DRAFT_4737</name>
</gene>
<feature type="non-terminal residue" evidence="2">
    <location>
        <position position="193"/>
    </location>
</feature>
<dbReference type="EMBL" id="JAEFCI010012866">
    <property type="protein sequence ID" value="KAG5455739.1"/>
    <property type="molecule type" value="Genomic_DNA"/>
</dbReference>
<dbReference type="AlphaFoldDB" id="A0A8H8DEC9"/>
<evidence type="ECO:0000259" key="1">
    <source>
        <dbReference type="PROSITE" id="PS50994"/>
    </source>
</evidence>
<dbReference type="Gene3D" id="3.30.420.10">
    <property type="entry name" value="Ribonuclease H-like superfamily/Ribonuclease H"/>
    <property type="match status" value="1"/>
</dbReference>
<reference evidence="2 3" key="1">
    <citation type="journal article" name="Sci. Rep.">
        <title>Genome-scale phylogenetic analyses confirm Olpidium as the closest living zoosporic fungus to the non-flagellated, terrestrial fungi.</title>
        <authorList>
            <person name="Chang Y."/>
            <person name="Rochon D."/>
            <person name="Sekimoto S."/>
            <person name="Wang Y."/>
            <person name="Chovatia M."/>
            <person name="Sandor L."/>
            <person name="Salamov A."/>
            <person name="Grigoriev I.V."/>
            <person name="Stajich J.E."/>
            <person name="Spatafora J.W."/>
        </authorList>
    </citation>
    <scope>NUCLEOTIDE SEQUENCE [LARGE SCALE GENOMIC DNA]</scope>
    <source>
        <strain evidence="2">S191</strain>
    </source>
</reference>
<sequence>LQADEVRDLFHRFGVEIHLTVAYNPEANGKAKRGYQTFVDALVKAAKFESAKWVDLFPFALWADQSTTHRMIGFAPVELMHRNRPSLPVEDALVTWSVLPWGDSLSCEELLTTDVKDRIAGKRLKAFRRREGVDDEDGASAEGEERRKKAIKWDAPETVSLAFPAASADGAGYGASGGLEAGFEVGACWVNGR</sequence>
<dbReference type="PROSITE" id="PS50994">
    <property type="entry name" value="INTEGRASE"/>
    <property type="match status" value="1"/>
</dbReference>
<evidence type="ECO:0000313" key="2">
    <source>
        <dbReference type="EMBL" id="KAG5455739.1"/>
    </source>
</evidence>
<keyword evidence="3" id="KW-1185">Reference proteome</keyword>
<dbReference type="InterPro" id="IPR012337">
    <property type="entry name" value="RNaseH-like_sf"/>
</dbReference>
<dbReference type="SUPFAM" id="SSF53098">
    <property type="entry name" value="Ribonuclease H-like"/>
    <property type="match status" value="1"/>
</dbReference>
<dbReference type="Proteomes" id="UP000673691">
    <property type="component" value="Unassembled WGS sequence"/>
</dbReference>
<feature type="non-terminal residue" evidence="2">
    <location>
        <position position="1"/>
    </location>
</feature>
<comment type="caution">
    <text evidence="2">The sequence shown here is derived from an EMBL/GenBank/DDBJ whole genome shotgun (WGS) entry which is preliminary data.</text>
</comment>
<organism evidence="2 3">
    <name type="scientific">Olpidium bornovanus</name>
    <dbReference type="NCBI Taxonomy" id="278681"/>
    <lineage>
        <taxon>Eukaryota</taxon>
        <taxon>Fungi</taxon>
        <taxon>Fungi incertae sedis</taxon>
        <taxon>Olpidiomycota</taxon>
        <taxon>Olpidiomycotina</taxon>
        <taxon>Olpidiomycetes</taxon>
        <taxon>Olpidiales</taxon>
        <taxon>Olpidiaceae</taxon>
        <taxon>Olpidium</taxon>
    </lineage>
</organism>